<evidence type="ECO:0000313" key="2">
    <source>
        <dbReference type="EMBL" id="KAK2109123.1"/>
    </source>
</evidence>
<dbReference type="Proteomes" id="UP001266305">
    <property type="component" value="Unassembled WGS sequence"/>
</dbReference>
<comment type="caution">
    <text evidence="2">The sequence shown here is derived from an EMBL/GenBank/DDBJ whole genome shotgun (WGS) entry which is preliminary data.</text>
</comment>
<feature type="region of interest" description="Disordered" evidence="1">
    <location>
        <begin position="37"/>
        <end position="244"/>
    </location>
</feature>
<protein>
    <recommendedName>
        <fullName evidence="4">Cyclin N-terminal domain-containing protein</fullName>
    </recommendedName>
</protein>
<sequence>MGNILCCCVSPKVSPESDQDEGSGCPPESKICEAAAEDTTAAAPTAADIAPAELTVEAGEGVPVRDICDGEMPEDRASKSNPSDHLEAKKSQADDMSLESDPSDYPEGKKSQADDMSLESDPSDYPEGKKSQADDRALESNPSEHPEAKKSQAVDRALESNSSDHPEAKKFQADDRALESDTSEHPEAKKSQAVDRALESDASDHPEAKKFQADDRTLESDPSDHPEARKYPADAQEIGENSHRNHIYTDRFSVKFSSCSTIFLEDSTPTCPDFETTLKSVALEIRLLIKEREGHVTFQVFDEHVFPLENENEEYIMYDPSEKMIYRFMFTLFYMKRLEAPEAIITMVYIQRLLQHAKVYVCPSNWRRIILGAILVVIKVRSKVVVCNKDLCRRFEKLTDDDLYGIATVPCAPVLSPLGALHHWADELEVPVFPSGSLRNIAGASPNAHHSQEVPRALMQPQQPLEGPKLSVRMQEILLNRGVAHRRQHDTETGASWVFLSVWPHDCCKGKGLGAGWWGAPGRHFQHRLSQCPLDSKNGFVGDT</sequence>
<dbReference type="PANTHER" id="PTHR14248">
    <property type="entry name" value="CYCLIN Y, ISOFORM A"/>
    <property type="match status" value="1"/>
</dbReference>
<gene>
    <name evidence="2" type="ORF">P7K49_014288</name>
</gene>
<name>A0ABQ9VID8_SAGOE</name>
<feature type="compositionally biased region" description="Basic and acidic residues" evidence="1">
    <location>
        <begin position="126"/>
        <end position="232"/>
    </location>
</feature>
<feature type="compositionally biased region" description="Basic and acidic residues" evidence="1">
    <location>
        <begin position="73"/>
        <end position="93"/>
    </location>
</feature>
<feature type="compositionally biased region" description="Low complexity" evidence="1">
    <location>
        <begin position="37"/>
        <end position="53"/>
    </location>
</feature>
<keyword evidence="3" id="KW-1185">Reference proteome</keyword>
<proteinExistence type="predicted"/>
<evidence type="ECO:0000256" key="1">
    <source>
        <dbReference type="SAM" id="MobiDB-lite"/>
    </source>
</evidence>
<organism evidence="2 3">
    <name type="scientific">Saguinus oedipus</name>
    <name type="common">Cotton-top tamarin</name>
    <name type="synonym">Oedipomidas oedipus</name>
    <dbReference type="NCBI Taxonomy" id="9490"/>
    <lineage>
        <taxon>Eukaryota</taxon>
        <taxon>Metazoa</taxon>
        <taxon>Chordata</taxon>
        <taxon>Craniata</taxon>
        <taxon>Vertebrata</taxon>
        <taxon>Euteleostomi</taxon>
        <taxon>Mammalia</taxon>
        <taxon>Eutheria</taxon>
        <taxon>Euarchontoglires</taxon>
        <taxon>Primates</taxon>
        <taxon>Haplorrhini</taxon>
        <taxon>Platyrrhini</taxon>
        <taxon>Cebidae</taxon>
        <taxon>Callitrichinae</taxon>
        <taxon>Saguinus</taxon>
    </lineage>
</organism>
<reference evidence="2 3" key="1">
    <citation type="submission" date="2023-05" db="EMBL/GenBank/DDBJ databases">
        <title>B98-5 Cell Line De Novo Hybrid Assembly: An Optical Mapping Approach.</title>
        <authorList>
            <person name="Kananen K."/>
            <person name="Auerbach J.A."/>
            <person name="Kautto E."/>
            <person name="Blachly J.S."/>
        </authorList>
    </citation>
    <scope>NUCLEOTIDE SEQUENCE [LARGE SCALE GENOMIC DNA]</scope>
    <source>
        <strain evidence="2">B95-8</strain>
        <tissue evidence="2">Cell line</tissue>
    </source>
</reference>
<accession>A0ABQ9VID8</accession>
<dbReference type="EMBL" id="JASSZA010000006">
    <property type="protein sequence ID" value="KAK2109123.1"/>
    <property type="molecule type" value="Genomic_DNA"/>
</dbReference>
<evidence type="ECO:0000313" key="3">
    <source>
        <dbReference type="Proteomes" id="UP001266305"/>
    </source>
</evidence>
<evidence type="ECO:0008006" key="4">
    <source>
        <dbReference type="Google" id="ProtNLM"/>
    </source>
</evidence>